<organism evidence="1 2">
    <name type="scientific">Rahnella sp. (strain Y9602)</name>
    <dbReference type="NCBI Taxonomy" id="2703885"/>
    <lineage>
        <taxon>Bacteria</taxon>
        <taxon>Pseudomonadati</taxon>
        <taxon>Pseudomonadota</taxon>
        <taxon>Gammaproteobacteria</taxon>
        <taxon>Enterobacterales</taxon>
        <taxon>Yersiniaceae</taxon>
        <taxon>Rahnella</taxon>
    </lineage>
</organism>
<proteinExistence type="predicted"/>
<accession>A0ABW6CFI6</accession>
<evidence type="ECO:0000313" key="2">
    <source>
        <dbReference type="Proteomes" id="UP001598201"/>
    </source>
</evidence>
<reference evidence="1 2" key="1">
    <citation type="submission" date="2024-09" db="EMBL/GenBank/DDBJ databases">
        <title>Genomes of Rahnella.</title>
        <authorList>
            <person name="Mnguni F.C."/>
            <person name="Shin G.Y."/>
            <person name="Coutinho T."/>
        </authorList>
    </citation>
    <scope>NUCLEOTIDE SEQUENCE [LARGE SCALE GENOMIC DNA]</scope>
    <source>
        <strain evidence="1 2">20WA0057</strain>
    </source>
</reference>
<name>A0ABW6CFI6_RAHSY</name>
<evidence type="ECO:0008006" key="3">
    <source>
        <dbReference type="Google" id="ProtNLM"/>
    </source>
</evidence>
<comment type="caution">
    <text evidence="1">The sequence shown here is derived from an EMBL/GenBank/DDBJ whole genome shotgun (WGS) entry which is preliminary data.</text>
</comment>
<sequence length="291" mass="33841">MDIPTPKESCEIEISRFFKRYYTFTASSDADDLNNLLNSLCSSVEKFEKATGENVSRSNKNYLALKTLRNYAIHHSELLSDSKGIKKEDFGDLRAEVGILCLVPIAIIQRVIDDTKNDQTKRYIREAFNFYKRYVDIYPVIFNFAVDIYFLAVNNSLNILGEGFISMKQSIQFEKQRGFSHYISGRIIHCHGLSMDEFIDRHAISMDVRVKEHESYEDADNGMKRHIIQMERPDLEQLKKISKADKKFIYDDLIATKAVEIHDGRKEKRFTANRPLLPIEDLIMRTFLNNS</sequence>
<keyword evidence="2" id="KW-1185">Reference proteome</keyword>
<dbReference type="Proteomes" id="UP001598201">
    <property type="component" value="Unassembled WGS sequence"/>
</dbReference>
<dbReference type="RefSeq" id="WP_379672267.1">
    <property type="nucleotide sequence ID" value="NZ_JBHUCJ010000099.1"/>
</dbReference>
<protein>
    <recommendedName>
        <fullName evidence="3">RiboL-PSP-HEPN domain-containing protein</fullName>
    </recommendedName>
</protein>
<dbReference type="EMBL" id="JBHUCJ010000099">
    <property type="protein sequence ID" value="MFD3226652.1"/>
    <property type="molecule type" value="Genomic_DNA"/>
</dbReference>
<gene>
    <name evidence="1" type="ORF">ACFPK4_24220</name>
</gene>
<evidence type="ECO:0000313" key="1">
    <source>
        <dbReference type="EMBL" id="MFD3226652.1"/>
    </source>
</evidence>